<comment type="caution">
    <text evidence="2">The sequence shown here is derived from an EMBL/GenBank/DDBJ whole genome shotgun (WGS) entry which is preliminary data.</text>
</comment>
<gene>
    <name evidence="2" type="ORF">NHX12_002664</name>
</gene>
<dbReference type="EMBL" id="JANIIK010000110">
    <property type="protein sequence ID" value="KAJ3596255.1"/>
    <property type="molecule type" value="Genomic_DNA"/>
</dbReference>
<feature type="region of interest" description="Disordered" evidence="1">
    <location>
        <begin position="1"/>
        <end position="61"/>
    </location>
</feature>
<proteinExistence type="predicted"/>
<dbReference type="AlphaFoldDB" id="A0A9Q0DZW3"/>
<feature type="compositionally biased region" description="Polar residues" evidence="1">
    <location>
        <begin position="52"/>
        <end position="61"/>
    </location>
</feature>
<evidence type="ECO:0000256" key="1">
    <source>
        <dbReference type="SAM" id="MobiDB-lite"/>
    </source>
</evidence>
<keyword evidence="3" id="KW-1185">Reference proteome</keyword>
<evidence type="ECO:0000313" key="3">
    <source>
        <dbReference type="Proteomes" id="UP001148018"/>
    </source>
</evidence>
<sequence length="61" mass="6767">MQTRCDKETYVLSRFPQRPTGGTVESGDHCTPIPPQNPPTPEKDEQGRLGEQTESPPSTTR</sequence>
<accession>A0A9Q0DZW3</accession>
<dbReference type="Proteomes" id="UP001148018">
    <property type="component" value="Unassembled WGS sequence"/>
</dbReference>
<feature type="non-terminal residue" evidence="2">
    <location>
        <position position="61"/>
    </location>
</feature>
<organism evidence="2 3">
    <name type="scientific">Muraenolepis orangiensis</name>
    <name type="common">Patagonian moray cod</name>
    <dbReference type="NCBI Taxonomy" id="630683"/>
    <lineage>
        <taxon>Eukaryota</taxon>
        <taxon>Metazoa</taxon>
        <taxon>Chordata</taxon>
        <taxon>Craniata</taxon>
        <taxon>Vertebrata</taxon>
        <taxon>Euteleostomi</taxon>
        <taxon>Actinopterygii</taxon>
        <taxon>Neopterygii</taxon>
        <taxon>Teleostei</taxon>
        <taxon>Neoteleostei</taxon>
        <taxon>Acanthomorphata</taxon>
        <taxon>Zeiogadaria</taxon>
        <taxon>Gadariae</taxon>
        <taxon>Gadiformes</taxon>
        <taxon>Muraenolepidoidei</taxon>
        <taxon>Muraenolepididae</taxon>
        <taxon>Muraenolepis</taxon>
    </lineage>
</organism>
<reference evidence="2" key="1">
    <citation type="submission" date="2022-07" db="EMBL/GenBank/DDBJ databases">
        <title>Chromosome-level genome of Muraenolepis orangiensis.</title>
        <authorList>
            <person name="Kim J."/>
        </authorList>
    </citation>
    <scope>NUCLEOTIDE SEQUENCE</scope>
    <source>
        <strain evidence="2">KU_S4_2022</strain>
        <tissue evidence="2">Muscle</tissue>
    </source>
</reference>
<protein>
    <submittedName>
        <fullName evidence="2">Uncharacterized protein</fullName>
    </submittedName>
</protein>
<name>A0A9Q0DZW3_9TELE</name>
<evidence type="ECO:0000313" key="2">
    <source>
        <dbReference type="EMBL" id="KAJ3596255.1"/>
    </source>
</evidence>